<feature type="compositionally biased region" description="Acidic residues" evidence="1">
    <location>
        <begin position="198"/>
        <end position="209"/>
    </location>
</feature>
<feature type="region of interest" description="Disordered" evidence="1">
    <location>
        <begin position="40"/>
        <end position="68"/>
    </location>
</feature>
<reference evidence="2 3" key="1">
    <citation type="submission" date="2016-10" db="EMBL/GenBank/DDBJ databases">
        <authorList>
            <person name="Cai Z."/>
        </authorList>
    </citation>
    <scope>NUCLEOTIDE SEQUENCE [LARGE SCALE GENOMIC DNA]</scope>
</reference>
<dbReference type="AlphaFoldDB" id="A0A383VK39"/>
<organism evidence="2 3">
    <name type="scientific">Tetradesmus obliquus</name>
    <name type="common">Green alga</name>
    <name type="synonym">Acutodesmus obliquus</name>
    <dbReference type="NCBI Taxonomy" id="3088"/>
    <lineage>
        <taxon>Eukaryota</taxon>
        <taxon>Viridiplantae</taxon>
        <taxon>Chlorophyta</taxon>
        <taxon>core chlorophytes</taxon>
        <taxon>Chlorophyceae</taxon>
        <taxon>CS clade</taxon>
        <taxon>Sphaeropleales</taxon>
        <taxon>Scenedesmaceae</taxon>
        <taxon>Tetradesmus</taxon>
    </lineage>
</organism>
<evidence type="ECO:0000313" key="3">
    <source>
        <dbReference type="Proteomes" id="UP000256970"/>
    </source>
</evidence>
<accession>A0A383VK39</accession>
<sequence>MDCRWLGPDDAVPPFEIPDFARYEQRRRAAARAAAEMAAESGFDACDSESDKSGSDESDDDEPDYYGFGPGFGGNRGPRYTMLRHALAQFNFECEEEGARFQWFGETFEGPLVLQEVRGNHRSGCELCNTIPGLGELFFKYDVGVHGAPWSYRKLCMTCGMGIVFAAVVELDAGRGINADEAQGDSEDGLDEPQLCTVDEEEEEQEDSQEPPGGQQQHSGMPPPPPAAAAAAAAAAAGSSRHGVVAGDAAEQPEQQQDEAAEPPAPKRQRR</sequence>
<proteinExistence type="predicted"/>
<evidence type="ECO:0000313" key="2">
    <source>
        <dbReference type="EMBL" id="SZX65209.1"/>
    </source>
</evidence>
<dbReference type="EMBL" id="FNXT01000569">
    <property type="protein sequence ID" value="SZX65209.1"/>
    <property type="molecule type" value="Genomic_DNA"/>
</dbReference>
<evidence type="ECO:0000256" key="1">
    <source>
        <dbReference type="SAM" id="MobiDB-lite"/>
    </source>
</evidence>
<feature type="compositionally biased region" description="Low complexity" evidence="1">
    <location>
        <begin position="228"/>
        <end position="237"/>
    </location>
</feature>
<dbReference type="Proteomes" id="UP000256970">
    <property type="component" value="Unassembled WGS sequence"/>
</dbReference>
<keyword evidence="3" id="KW-1185">Reference proteome</keyword>
<gene>
    <name evidence="2" type="ORF">BQ4739_LOCUS5656</name>
</gene>
<feature type="region of interest" description="Disordered" evidence="1">
    <location>
        <begin position="198"/>
        <end position="271"/>
    </location>
</feature>
<protein>
    <submittedName>
        <fullName evidence="2">Uncharacterized protein</fullName>
    </submittedName>
</protein>
<name>A0A383VK39_TETOB</name>